<dbReference type="GO" id="GO:0016020">
    <property type="term" value="C:membrane"/>
    <property type="evidence" value="ECO:0007669"/>
    <property type="project" value="UniProtKB-SubCell"/>
</dbReference>
<keyword evidence="5" id="KW-0732">Signal</keyword>
<reference evidence="14" key="1">
    <citation type="submission" date="2022-01" db="EMBL/GenBank/DDBJ databases">
        <title>Genome Sequence Resource for Two Populations of Ditylenchus destructor, the Migratory Endoparasitic Phytonematode.</title>
        <authorList>
            <person name="Zhang H."/>
            <person name="Lin R."/>
            <person name="Xie B."/>
        </authorList>
    </citation>
    <scope>NUCLEOTIDE SEQUENCE</scope>
    <source>
        <strain evidence="14">BazhouSP</strain>
    </source>
</reference>
<dbReference type="AlphaFoldDB" id="A0AAD4NAA6"/>
<dbReference type="GO" id="GO:0007229">
    <property type="term" value="P:integrin-mediated signaling pathway"/>
    <property type="evidence" value="ECO:0007669"/>
    <property type="project" value="UniProtKB-KW"/>
</dbReference>
<sequence>MGIIAYIYVVCSGNGYCECGKCSCNVGWTGATCSVPQALPKEDESTTHQQDHTTSSSSSEEGDKDEHDNGQESPDATGDILPAASHGQDSREENDENSPDGALAGKSTMWIVCAINTALVAVLGFWWFF</sequence>
<protein>
    <submittedName>
        <fullName evidence="14">EGF-like domain-containing protein</fullName>
    </submittedName>
</protein>
<dbReference type="FunFam" id="2.10.25.10:FF:000036">
    <property type="entry name" value="Integrin beta"/>
    <property type="match status" value="1"/>
</dbReference>
<keyword evidence="6" id="KW-0677">Repeat</keyword>
<dbReference type="PROSITE" id="PS00243">
    <property type="entry name" value="I_EGF_1"/>
    <property type="match status" value="1"/>
</dbReference>
<comment type="caution">
    <text evidence="14">The sequence shown here is derived from an EMBL/GenBank/DDBJ whole genome shotgun (WGS) entry which is preliminary data.</text>
</comment>
<evidence type="ECO:0000256" key="2">
    <source>
        <dbReference type="ARBA" id="ARBA00007449"/>
    </source>
</evidence>
<keyword evidence="15" id="KW-1185">Reference proteome</keyword>
<keyword evidence="10" id="KW-1015">Disulfide bond</keyword>
<dbReference type="Pfam" id="PF23106">
    <property type="entry name" value="EGF_Teneurin"/>
    <property type="match status" value="1"/>
</dbReference>
<comment type="subcellular location">
    <subcellularLocation>
        <location evidence="1">Membrane</location>
        <topology evidence="1">Single-pass type I membrane protein</topology>
    </subcellularLocation>
</comment>
<keyword evidence="8" id="KW-0401">Integrin</keyword>
<evidence type="ECO:0000256" key="5">
    <source>
        <dbReference type="ARBA" id="ARBA00022729"/>
    </source>
</evidence>
<feature type="transmembrane region" description="Helical" evidence="13">
    <location>
        <begin position="108"/>
        <end position="128"/>
    </location>
</feature>
<dbReference type="SUPFAM" id="SSF57196">
    <property type="entry name" value="EGF/Laminin"/>
    <property type="match status" value="1"/>
</dbReference>
<evidence type="ECO:0000256" key="10">
    <source>
        <dbReference type="ARBA" id="ARBA00023157"/>
    </source>
</evidence>
<comment type="similarity">
    <text evidence="2">Belongs to the integrin beta chain family.</text>
</comment>
<proteinExistence type="inferred from homology"/>
<dbReference type="Proteomes" id="UP001201812">
    <property type="component" value="Unassembled WGS sequence"/>
</dbReference>
<evidence type="ECO:0000256" key="13">
    <source>
        <dbReference type="SAM" id="Phobius"/>
    </source>
</evidence>
<evidence type="ECO:0000256" key="6">
    <source>
        <dbReference type="ARBA" id="ARBA00022737"/>
    </source>
</evidence>
<gene>
    <name evidence="14" type="ORF">DdX_03532</name>
</gene>
<evidence type="ECO:0000256" key="8">
    <source>
        <dbReference type="ARBA" id="ARBA00023037"/>
    </source>
</evidence>
<evidence type="ECO:0000313" key="14">
    <source>
        <dbReference type="EMBL" id="KAI1723375.1"/>
    </source>
</evidence>
<keyword evidence="7 13" id="KW-1133">Transmembrane helix</keyword>
<accession>A0AAD4NAA6</accession>
<evidence type="ECO:0000256" key="4">
    <source>
        <dbReference type="ARBA" id="ARBA00022692"/>
    </source>
</evidence>
<dbReference type="InterPro" id="IPR057243">
    <property type="entry name" value="Integrin_I-EGF_CS"/>
</dbReference>
<evidence type="ECO:0000256" key="11">
    <source>
        <dbReference type="ARBA" id="ARBA00023180"/>
    </source>
</evidence>
<dbReference type="EMBL" id="JAKKPZ010000003">
    <property type="protein sequence ID" value="KAI1723375.1"/>
    <property type="molecule type" value="Genomic_DNA"/>
</dbReference>
<name>A0AAD4NAA6_9BILA</name>
<dbReference type="Gene3D" id="2.10.25.10">
    <property type="entry name" value="Laminin"/>
    <property type="match status" value="1"/>
</dbReference>
<evidence type="ECO:0000256" key="1">
    <source>
        <dbReference type="ARBA" id="ARBA00004479"/>
    </source>
</evidence>
<keyword evidence="11" id="KW-0325">Glycoprotein</keyword>
<evidence type="ECO:0000313" key="15">
    <source>
        <dbReference type="Proteomes" id="UP001201812"/>
    </source>
</evidence>
<keyword evidence="9 13" id="KW-0472">Membrane</keyword>
<keyword evidence="4 13" id="KW-0812">Transmembrane</keyword>
<feature type="region of interest" description="Disordered" evidence="12">
    <location>
        <begin position="39"/>
        <end position="102"/>
    </location>
</feature>
<feature type="compositionally biased region" description="Basic and acidic residues" evidence="12">
    <location>
        <begin position="40"/>
        <end position="51"/>
    </location>
</feature>
<keyword evidence="3" id="KW-0245">EGF-like domain</keyword>
<evidence type="ECO:0000256" key="9">
    <source>
        <dbReference type="ARBA" id="ARBA00023136"/>
    </source>
</evidence>
<evidence type="ECO:0000256" key="3">
    <source>
        <dbReference type="ARBA" id="ARBA00022536"/>
    </source>
</evidence>
<evidence type="ECO:0000256" key="12">
    <source>
        <dbReference type="SAM" id="MobiDB-lite"/>
    </source>
</evidence>
<evidence type="ECO:0000256" key="7">
    <source>
        <dbReference type="ARBA" id="ARBA00022989"/>
    </source>
</evidence>
<organism evidence="14 15">
    <name type="scientific">Ditylenchus destructor</name>
    <dbReference type="NCBI Taxonomy" id="166010"/>
    <lineage>
        <taxon>Eukaryota</taxon>
        <taxon>Metazoa</taxon>
        <taxon>Ecdysozoa</taxon>
        <taxon>Nematoda</taxon>
        <taxon>Chromadorea</taxon>
        <taxon>Rhabditida</taxon>
        <taxon>Tylenchina</taxon>
        <taxon>Tylenchomorpha</taxon>
        <taxon>Sphaerularioidea</taxon>
        <taxon>Anguinidae</taxon>
        <taxon>Anguininae</taxon>
        <taxon>Ditylenchus</taxon>
    </lineage>
</organism>